<keyword evidence="3" id="KW-0812">Transmembrane</keyword>
<evidence type="ECO:0000256" key="2">
    <source>
        <dbReference type="ARBA" id="ARBA00022748"/>
    </source>
</evidence>
<keyword evidence="4" id="KW-1015">Disulfide bond</keyword>
<dbReference type="NCBIfam" id="NF002854">
    <property type="entry name" value="PRK03147.1"/>
    <property type="match status" value="1"/>
</dbReference>
<keyword evidence="8" id="KW-1185">Reference proteome</keyword>
<evidence type="ECO:0000256" key="1">
    <source>
        <dbReference type="ARBA" id="ARBA00004196"/>
    </source>
</evidence>
<evidence type="ECO:0000313" key="7">
    <source>
        <dbReference type="EMBL" id="AOV08097.1"/>
    </source>
</evidence>
<dbReference type="GO" id="GO:0017004">
    <property type="term" value="P:cytochrome complex assembly"/>
    <property type="evidence" value="ECO:0007669"/>
    <property type="project" value="UniProtKB-KW"/>
</dbReference>
<organism evidence="7 8">
    <name type="scientific">Sporosarcina ureilytica</name>
    <dbReference type="NCBI Taxonomy" id="298596"/>
    <lineage>
        <taxon>Bacteria</taxon>
        <taxon>Bacillati</taxon>
        <taxon>Bacillota</taxon>
        <taxon>Bacilli</taxon>
        <taxon>Bacillales</taxon>
        <taxon>Caryophanaceae</taxon>
        <taxon>Sporosarcina</taxon>
    </lineage>
</organism>
<evidence type="ECO:0000256" key="3">
    <source>
        <dbReference type="ARBA" id="ARBA00022968"/>
    </source>
</evidence>
<protein>
    <submittedName>
        <fullName evidence="7">Thiol-disulfide oxidoreductase</fullName>
    </submittedName>
</protein>
<dbReference type="PANTHER" id="PTHR42852:SF6">
    <property type="entry name" value="THIOL:DISULFIDE INTERCHANGE PROTEIN DSBE"/>
    <property type="match status" value="1"/>
</dbReference>
<dbReference type="Gene3D" id="3.40.30.10">
    <property type="entry name" value="Glutaredoxin"/>
    <property type="match status" value="1"/>
</dbReference>
<dbReference type="KEGG" id="surl:BI350_11480"/>
<dbReference type="GO" id="GO:0030313">
    <property type="term" value="C:cell envelope"/>
    <property type="evidence" value="ECO:0007669"/>
    <property type="project" value="UniProtKB-SubCell"/>
</dbReference>
<sequence>MSKAEQFAKKRKNRLMIRTVVLFLLFGAVIFAIVSKDTEKVLAIGDKAPDFELVDLEGNKHKLSEYEGQGVFLNFWGSWCGPCKTEMPFMERQSKEFEEKGVHILAINIKDTRLKAESFRDQYGLTFPIAQDKDESVRRAYNVIPLPTTILINKDGYIEQIIAGGMDEEQIQEAMESIQP</sequence>
<dbReference type="GO" id="GO:0016491">
    <property type="term" value="F:oxidoreductase activity"/>
    <property type="evidence" value="ECO:0007669"/>
    <property type="project" value="InterPro"/>
</dbReference>
<dbReference type="Pfam" id="PF00578">
    <property type="entry name" value="AhpC-TSA"/>
    <property type="match status" value="1"/>
</dbReference>
<dbReference type="InterPro" id="IPR050553">
    <property type="entry name" value="Thioredoxin_ResA/DsbE_sf"/>
</dbReference>
<gene>
    <name evidence="7" type="ORF">BI350_11480</name>
</gene>
<keyword evidence="5" id="KW-0676">Redox-active center</keyword>
<keyword evidence="2" id="KW-0201">Cytochrome c-type biogenesis</keyword>
<dbReference type="PROSITE" id="PS00194">
    <property type="entry name" value="THIOREDOXIN_1"/>
    <property type="match status" value="1"/>
</dbReference>
<dbReference type="InterPro" id="IPR013766">
    <property type="entry name" value="Thioredoxin_domain"/>
</dbReference>
<dbReference type="PANTHER" id="PTHR42852">
    <property type="entry name" value="THIOL:DISULFIDE INTERCHANGE PROTEIN DSBE"/>
    <property type="match status" value="1"/>
</dbReference>
<dbReference type="InterPro" id="IPR000866">
    <property type="entry name" value="AhpC/TSA"/>
</dbReference>
<comment type="subcellular location">
    <subcellularLocation>
        <location evidence="1">Cell envelope</location>
    </subcellularLocation>
</comment>
<dbReference type="EMBL" id="CP017560">
    <property type="protein sequence ID" value="AOV08097.1"/>
    <property type="molecule type" value="Genomic_DNA"/>
</dbReference>
<evidence type="ECO:0000256" key="4">
    <source>
        <dbReference type="ARBA" id="ARBA00023157"/>
    </source>
</evidence>
<dbReference type="InterPro" id="IPR036249">
    <property type="entry name" value="Thioredoxin-like_sf"/>
</dbReference>
<feature type="domain" description="Thioredoxin" evidence="6">
    <location>
        <begin position="42"/>
        <end position="180"/>
    </location>
</feature>
<evidence type="ECO:0000256" key="5">
    <source>
        <dbReference type="ARBA" id="ARBA00023284"/>
    </source>
</evidence>
<dbReference type="RefSeq" id="WP_075528240.1">
    <property type="nucleotide sequence ID" value="NZ_CP017560.1"/>
</dbReference>
<dbReference type="SUPFAM" id="SSF52833">
    <property type="entry name" value="Thioredoxin-like"/>
    <property type="match status" value="1"/>
</dbReference>
<accession>A0A1D8JHA0</accession>
<dbReference type="PROSITE" id="PS51352">
    <property type="entry name" value="THIOREDOXIN_2"/>
    <property type="match status" value="1"/>
</dbReference>
<proteinExistence type="predicted"/>
<dbReference type="Proteomes" id="UP000185746">
    <property type="component" value="Chromosome"/>
</dbReference>
<evidence type="ECO:0000259" key="6">
    <source>
        <dbReference type="PROSITE" id="PS51352"/>
    </source>
</evidence>
<dbReference type="AlphaFoldDB" id="A0A1D8JHA0"/>
<keyword evidence="3" id="KW-0735">Signal-anchor</keyword>
<evidence type="ECO:0000313" key="8">
    <source>
        <dbReference type="Proteomes" id="UP000185746"/>
    </source>
</evidence>
<dbReference type="GO" id="GO:0016209">
    <property type="term" value="F:antioxidant activity"/>
    <property type="evidence" value="ECO:0007669"/>
    <property type="project" value="InterPro"/>
</dbReference>
<dbReference type="InterPro" id="IPR017937">
    <property type="entry name" value="Thioredoxin_CS"/>
</dbReference>
<dbReference type="CDD" id="cd02966">
    <property type="entry name" value="TlpA_like_family"/>
    <property type="match status" value="1"/>
</dbReference>
<reference evidence="7 8" key="1">
    <citation type="submission" date="2016-09" db="EMBL/GenBank/DDBJ databases">
        <title>Complete genome sequence of the Lysinibacillus sphaericus LMG 22257, a specie of Bacillus with ureolytic activity that can effectively biodeposit calcium carbonate.</title>
        <authorList>
            <person name="Yan W."/>
        </authorList>
    </citation>
    <scope>NUCLEOTIDE SEQUENCE [LARGE SCALE GENOMIC DNA]</scope>
    <source>
        <strain evidence="7 8">LMG 22257</strain>
    </source>
</reference>
<name>A0A1D8JHA0_9BACL</name>